<dbReference type="InParanoid" id="A0A0D0D3C9"/>
<accession>A0A0D0D3C9</accession>
<proteinExistence type="predicted"/>
<evidence type="ECO:0000313" key="1">
    <source>
        <dbReference type="EMBL" id="KIK78046.1"/>
    </source>
</evidence>
<reference evidence="1 2" key="1">
    <citation type="submission" date="2014-04" db="EMBL/GenBank/DDBJ databases">
        <authorList>
            <consortium name="DOE Joint Genome Institute"/>
            <person name="Kuo A."/>
            <person name="Kohler A."/>
            <person name="Jargeat P."/>
            <person name="Nagy L.G."/>
            <person name="Floudas D."/>
            <person name="Copeland A."/>
            <person name="Barry K.W."/>
            <person name="Cichocki N."/>
            <person name="Veneault-Fourrey C."/>
            <person name="LaButti K."/>
            <person name="Lindquist E.A."/>
            <person name="Lipzen A."/>
            <person name="Lundell T."/>
            <person name="Morin E."/>
            <person name="Murat C."/>
            <person name="Sun H."/>
            <person name="Tunlid A."/>
            <person name="Henrissat B."/>
            <person name="Grigoriev I.V."/>
            <person name="Hibbett D.S."/>
            <person name="Martin F."/>
            <person name="Nordberg H.P."/>
            <person name="Cantor M.N."/>
            <person name="Hua S.X."/>
        </authorList>
    </citation>
    <scope>NUCLEOTIDE SEQUENCE [LARGE SCALE GENOMIC DNA]</scope>
    <source>
        <strain evidence="1 2">Ve08.2h10</strain>
    </source>
</reference>
<dbReference type="Proteomes" id="UP000054538">
    <property type="component" value="Unassembled WGS sequence"/>
</dbReference>
<keyword evidence="2" id="KW-1185">Reference proteome</keyword>
<organism evidence="1 2">
    <name type="scientific">Paxillus rubicundulus Ve08.2h10</name>
    <dbReference type="NCBI Taxonomy" id="930991"/>
    <lineage>
        <taxon>Eukaryota</taxon>
        <taxon>Fungi</taxon>
        <taxon>Dikarya</taxon>
        <taxon>Basidiomycota</taxon>
        <taxon>Agaricomycotina</taxon>
        <taxon>Agaricomycetes</taxon>
        <taxon>Agaricomycetidae</taxon>
        <taxon>Boletales</taxon>
        <taxon>Paxilineae</taxon>
        <taxon>Paxillaceae</taxon>
        <taxon>Paxillus</taxon>
    </lineage>
</organism>
<evidence type="ECO:0000313" key="2">
    <source>
        <dbReference type="Proteomes" id="UP000054538"/>
    </source>
</evidence>
<gene>
    <name evidence="1" type="ORF">PAXRUDRAFT_40731</name>
</gene>
<dbReference type="EMBL" id="KN826731">
    <property type="protein sequence ID" value="KIK78046.1"/>
    <property type="molecule type" value="Genomic_DNA"/>
</dbReference>
<dbReference type="HOGENOM" id="CLU_039070_7_2_1"/>
<protein>
    <recommendedName>
        <fullName evidence="3">Fe2OG dioxygenase domain-containing protein</fullName>
    </recommendedName>
</protein>
<feature type="non-terminal residue" evidence="1">
    <location>
        <position position="85"/>
    </location>
</feature>
<dbReference type="AlphaFoldDB" id="A0A0D0D3C9"/>
<feature type="non-terminal residue" evidence="1">
    <location>
        <position position="1"/>
    </location>
</feature>
<dbReference type="OrthoDB" id="3200752at2759"/>
<sequence>TPWHQDPGGYPEAYDCLLNLGNSQGTRLDLANCGASLSYPPRSVIYLTGKLLMHLVKEWGVGWERAVITHFPKDALQDRLRVSCP</sequence>
<evidence type="ECO:0008006" key="3">
    <source>
        <dbReference type="Google" id="ProtNLM"/>
    </source>
</evidence>
<dbReference type="Gene3D" id="3.60.130.30">
    <property type="match status" value="1"/>
</dbReference>
<reference evidence="2" key="2">
    <citation type="submission" date="2015-01" db="EMBL/GenBank/DDBJ databases">
        <title>Evolutionary Origins and Diversification of the Mycorrhizal Mutualists.</title>
        <authorList>
            <consortium name="DOE Joint Genome Institute"/>
            <consortium name="Mycorrhizal Genomics Consortium"/>
            <person name="Kohler A."/>
            <person name="Kuo A."/>
            <person name="Nagy L.G."/>
            <person name="Floudas D."/>
            <person name="Copeland A."/>
            <person name="Barry K.W."/>
            <person name="Cichocki N."/>
            <person name="Veneault-Fourrey C."/>
            <person name="LaButti K."/>
            <person name="Lindquist E.A."/>
            <person name="Lipzen A."/>
            <person name="Lundell T."/>
            <person name="Morin E."/>
            <person name="Murat C."/>
            <person name="Riley R."/>
            <person name="Ohm R."/>
            <person name="Sun H."/>
            <person name="Tunlid A."/>
            <person name="Henrissat B."/>
            <person name="Grigoriev I.V."/>
            <person name="Hibbett D.S."/>
            <person name="Martin F."/>
        </authorList>
    </citation>
    <scope>NUCLEOTIDE SEQUENCE [LARGE SCALE GENOMIC DNA]</scope>
    <source>
        <strain evidence="2">Ve08.2h10</strain>
    </source>
</reference>
<name>A0A0D0D3C9_9AGAM</name>